<reference evidence="1 2" key="1">
    <citation type="journal article" date="2015" name="Nature">
        <title>rRNA introns, odd ribosomes, and small enigmatic genomes across a large radiation of phyla.</title>
        <authorList>
            <person name="Brown C.T."/>
            <person name="Hug L.A."/>
            <person name="Thomas B.C."/>
            <person name="Sharon I."/>
            <person name="Castelle C.J."/>
            <person name="Singh A."/>
            <person name="Wilkins M.J."/>
            <person name="Williams K.H."/>
            <person name="Banfield J.F."/>
        </authorList>
    </citation>
    <scope>NUCLEOTIDE SEQUENCE [LARGE SCALE GENOMIC DNA]</scope>
</reference>
<gene>
    <name evidence="1" type="ORF">UU72_C0028G0001</name>
</gene>
<dbReference type="EMBL" id="LCBS01000028">
    <property type="protein sequence ID" value="KKS16064.1"/>
    <property type="molecule type" value="Genomic_DNA"/>
</dbReference>
<name>A0A0G0WTI4_UNCKA</name>
<organism evidence="1 2">
    <name type="scientific">candidate division WWE3 bacterium GW2011_GWB1_41_6</name>
    <dbReference type="NCBI Taxonomy" id="1619112"/>
    <lineage>
        <taxon>Bacteria</taxon>
        <taxon>Katanobacteria</taxon>
    </lineage>
</organism>
<comment type="caution">
    <text evidence="1">The sequence shown here is derived from an EMBL/GenBank/DDBJ whole genome shotgun (WGS) entry which is preliminary data.</text>
</comment>
<dbReference type="Proteomes" id="UP000034163">
    <property type="component" value="Unassembled WGS sequence"/>
</dbReference>
<protein>
    <submittedName>
        <fullName evidence="1">Uncharacterized protein</fullName>
    </submittedName>
</protein>
<evidence type="ECO:0000313" key="2">
    <source>
        <dbReference type="Proteomes" id="UP000034163"/>
    </source>
</evidence>
<evidence type="ECO:0000313" key="1">
    <source>
        <dbReference type="EMBL" id="KKS16064.1"/>
    </source>
</evidence>
<sequence length="61" mass="7048">MSLESIPSNESSEITPEVVASHFLDTLQIQETSGVRESERTSLDIAWEQTTRWMKEQEQNH</sequence>
<dbReference type="AlphaFoldDB" id="A0A0G0WTI4"/>
<proteinExistence type="predicted"/>
<accession>A0A0G0WTI4</accession>